<feature type="transmembrane region" description="Helical" evidence="1">
    <location>
        <begin position="6"/>
        <end position="24"/>
    </location>
</feature>
<organism evidence="2 3">
    <name type="scientific">Mycoplasmopsis canis</name>
    <dbReference type="NCBI Taxonomy" id="29555"/>
    <lineage>
        <taxon>Bacteria</taxon>
        <taxon>Bacillati</taxon>
        <taxon>Mycoplasmatota</taxon>
        <taxon>Mycoplasmoidales</taxon>
        <taxon>Metamycoplasmataceae</taxon>
        <taxon>Mycoplasmopsis</taxon>
    </lineage>
</organism>
<dbReference type="AlphaFoldDB" id="A0A449ARR0"/>
<keyword evidence="1" id="KW-0472">Membrane</keyword>
<evidence type="ECO:0000256" key="1">
    <source>
        <dbReference type="SAM" id="Phobius"/>
    </source>
</evidence>
<gene>
    <name evidence="2" type="ORF">NCTC10146_00669</name>
</gene>
<proteinExistence type="predicted"/>
<reference evidence="2 3" key="1">
    <citation type="submission" date="2019-01" db="EMBL/GenBank/DDBJ databases">
        <authorList>
            <consortium name="Pathogen Informatics"/>
        </authorList>
    </citation>
    <scope>NUCLEOTIDE SEQUENCE [LARGE SCALE GENOMIC DNA]</scope>
    <source>
        <strain evidence="2 3">NCTC10146</strain>
    </source>
</reference>
<evidence type="ECO:0000313" key="2">
    <source>
        <dbReference type="EMBL" id="VEU69181.1"/>
    </source>
</evidence>
<feature type="transmembrane region" description="Helical" evidence="1">
    <location>
        <begin position="100"/>
        <end position="121"/>
    </location>
</feature>
<evidence type="ECO:0000313" key="3">
    <source>
        <dbReference type="Proteomes" id="UP000290495"/>
    </source>
</evidence>
<dbReference type="RefSeq" id="WP_004795182.1">
    <property type="nucleotide sequence ID" value="NZ_LR215010.1"/>
</dbReference>
<keyword evidence="1" id="KW-1133">Transmembrane helix</keyword>
<accession>A0A449ARR0</accession>
<feature type="transmembrane region" description="Helical" evidence="1">
    <location>
        <begin position="44"/>
        <end position="66"/>
    </location>
</feature>
<sequence length="253" mass="29539">MNKTLFFALSFFAILSVWFSYLLLFKYRVWVLNQEIFKTNKKSIVKYTIYAYFALLVSIIFAILILNQNIVIGTLIKDKNGLRIDEDNRVYNIWLSIEGMLSIIFVISSLIPVALISFYLFNSRVNLELKPEELEEFSLNTAFKVEEAERSYYILKSSKKRNQTERNVVFGQYISSSLIFLNISKKLFYKSIIKKTISFVLQRPISTPEFTGEKNTKNLVMIFLISSIKILNKSSKHKLELQDIMSHLKGLTF</sequence>
<keyword evidence="1" id="KW-0812">Transmembrane</keyword>
<name>A0A449ARR0_9BACT</name>
<dbReference type="Proteomes" id="UP000290495">
    <property type="component" value="Chromosome"/>
</dbReference>
<dbReference type="EMBL" id="LR215010">
    <property type="protein sequence ID" value="VEU69181.1"/>
    <property type="molecule type" value="Genomic_DNA"/>
</dbReference>
<protein>
    <submittedName>
        <fullName evidence="2">Uncharacterized protein</fullName>
    </submittedName>
</protein>